<organism evidence="1 2">
    <name type="scientific">Medicago truncatula</name>
    <name type="common">Barrel medic</name>
    <name type="synonym">Medicago tribuloides</name>
    <dbReference type="NCBI Taxonomy" id="3880"/>
    <lineage>
        <taxon>Eukaryota</taxon>
        <taxon>Viridiplantae</taxon>
        <taxon>Streptophyta</taxon>
        <taxon>Embryophyta</taxon>
        <taxon>Tracheophyta</taxon>
        <taxon>Spermatophyta</taxon>
        <taxon>Magnoliopsida</taxon>
        <taxon>eudicotyledons</taxon>
        <taxon>Gunneridae</taxon>
        <taxon>Pentapetalae</taxon>
        <taxon>rosids</taxon>
        <taxon>fabids</taxon>
        <taxon>Fabales</taxon>
        <taxon>Fabaceae</taxon>
        <taxon>Papilionoideae</taxon>
        <taxon>50 kb inversion clade</taxon>
        <taxon>NPAAA clade</taxon>
        <taxon>Hologalegina</taxon>
        <taxon>IRL clade</taxon>
        <taxon>Trifolieae</taxon>
        <taxon>Medicago</taxon>
    </lineage>
</organism>
<accession>A0A396II95</accession>
<proteinExistence type="predicted"/>
<name>A0A396II95_MEDTR</name>
<dbReference type="EMBL" id="PSQE01000004">
    <property type="protein sequence ID" value="RHN62627.1"/>
    <property type="molecule type" value="Genomic_DNA"/>
</dbReference>
<evidence type="ECO:0000313" key="1">
    <source>
        <dbReference type="EMBL" id="RHN62627.1"/>
    </source>
</evidence>
<gene>
    <name evidence="1" type="ORF">MtrunA17_Chr4g0049481</name>
</gene>
<dbReference type="AlphaFoldDB" id="A0A396II95"/>
<dbReference type="Gramene" id="rna25222">
    <property type="protein sequence ID" value="RHN62627.1"/>
    <property type="gene ID" value="gene25222"/>
</dbReference>
<reference evidence="2" key="1">
    <citation type="journal article" date="2018" name="Nat. Plants">
        <title>Whole-genome landscape of Medicago truncatula symbiotic genes.</title>
        <authorList>
            <person name="Pecrix Y."/>
            <person name="Staton S.E."/>
            <person name="Sallet E."/>
            <person name="Lelandais-Briere C."/>
            <person name="Moreau S."/>
            <person name="Carrere S."/>
            <person name="Blein T."/>
            <person name="Jardinaud M.F."/>
            <person name="Latrasse D."/>
            <person name="Zouine M."/>
            <person name="Zahm M."/>
            <person name="Kreplak J."/>
            <person name="Mayjonade B."/>
            <person name="Satge C."/>
            <person name="Perez M."/>
            <person name="Cauet S."/>
            <person name="Marande W."/>
            <person name="Chantry-Darmon C."/>
            <person name="Lopez-Roques C."/>
            <person name="Bouchez O."/>
            <person name="Berard A."/>
            <person name="Debelle F."/>
            <person name="Munos S."/>
            <person name="Bendahmane A."/>
            <person name="Berges H."/>
            <person name="Niebel A."/>
            <person name="Buitink J."/>
            <person name="Frugier F."/>
            <person name="Benhamed M."/>
            <person name="Crespi M."/>
            <person name="Gouzy J."/>
            <person name="Gamas P."/>
        </authorList>
    </citation>
    <scope>NUCLEOTIDE SEQUENCE [LARGE SCALE GENOMIC DNA]</scope>
    <source>
        <strain evidence="2">cv. Jemalong A17</strain>
    </source>
</reference>
<sequence>MSEVLLLQRLGTSGSSVFSLRLKFPIPNPYTLFSSLELPIVSPTEARVFSKRRVEIPPSRDRWFIQFISCTIHIENFMPEIRRSLTGQP</sequence>
<protein>
    <submittedName>
        <fullName evidence="1">Uncharacterized protein</fullName>
    </submittedName>
</protein>
<comment type="caution">
    <text evidence="1">The sequence shown here is derived from an EMBL/GenBank/DDBJ whole genome shotgun (WGS) entry which is preliminary data.</text>
</comment>
<evidence type="ECO:0000313" key="2">
    <source>
        <dbReference type="Proteomes" id="UP000265566"/>
    </source>
</evidence>
<dbReference type="Proteomes" id="UP000265566">
    <property type="component" value="Chromosome 4"/>
</dbReference>